<dbReference type="RefSeq" id="WP_187711938.1">
    <property type="nucleotide sequence ID" value="NZ_CP060820.1"/>
</dbReference>
<name>A0A7H0FWT1_9GAMM</name>
<keyword evidence="1" id="KW-0472">Membrane</keyword>
<sequence>MEAGLLVQYLVIALAVTISAAFVAKKQFPAGVRRLRIACAIPLVRNGRAAWLQRVGRWVAPAPNPGEGSCGGCHSCDTGKS</sequence>
<evidence type="ECO:0000256" key="1">
    <source>
        <dbReference type="SAM" id="Phobius"/>
    </source>
</evidence>
<dbReference type="EMBL" id="CP060820">
    <property type="protein sequence ID" value="QNP40497.1"/>
    <property type="molecule type" value="Genomic_DNA"/>
</dbReference>
<gene>
    <name evidence="2" type="ORF">H8B22_13660</name>
</gene>
<dbReference type="Proteomes" id="UP000516018">
    <property type="component" value="Chromosome"/>
</dbReference>
<keyword evidence="1" id="KW-0812">Transmembrane</keyword>
<dbReference type="AlphaFoldDB" id="A0A7H0FWT1"/>
<feature type="transmembrane region" description="Helical" evidence="1">
    <location>
        <begin position="6"/>
        <end position="24"/>
    </location>
</feature>
<dbReference type="KEGG" id="lsx:H8B22_13660"/>
<dbReference type="InterPro" id="IPR046494">
    <property type="entry name" value="DUF6587"/>
</dbReference>
<proteinExistence type="predicted"/>
<protein>
    <submittedName>
        <fullName evidence="2">Uncharacterized protein</fullName>
    </submittedName>
</protein>
<organism evidence="2 3">
    <name type="scientific">Agrilutibacter terrestris</name>
    <dbReference type="NCBI Taxonomy" id="2865112"/>
    <lineage>
        <taxon>Bacteria</taxon>
        <taxon>Pseudomonadati</taxon>
        <taxon>Pseudomonadota</taxon>
        <taxon>Gammaproteobacteria</taxon>
        <taxon>Lysobacterales</taxon>
        <taxon>Lysobacteraceae</taxon>
        <taxon>Agrilutibacter</taxon>
    </lineage>
</organism>
<evidence type="ECO:0000313" key="3">
    <source>
        <dbReference type="Proteomes" id="UP000516018"/>
    </source>
</evidence>
<accession>A0A7H0FWT1</accession>
<keyword evidence="3" id="KW-1185">Reference proteome</keyword>
<dbReference type="Pfam" id="PF20228">
    <property type="entry name" value="DUF6587"/>
    <property type="match status" value="1"/>
</dbReference>
<evidence type="ECO:0000313" key="2">
    <source>
        <dbReference type="EMBL" id="QNP40497.1"/>
    </source>
</evidence>
<reference evidence="2 3" key="1">
    <citation type="submission" date="2020-08" db="EMBL/GenBank/DDBJ databases">
        <title>Lysobacter sp. II4 sp. nov., isolated from soil.</title>
        <authorList>
            <person name="Woo C.Y."/>
            <person name="Kim J."/>
        </authorList>
    </citation>
    <scope>NUCLEOTIDE SEQUENCE [LARGE SCALE GENOMIC DNA]</scope>
    <source>
        <strain evidence="2 3">II4</strain>
    </source>
</reference>
<keyword evidence="1" id="KW-1133">Transmembrane helix</keyword>